<reference evidence="2 3" key="1">
    <citation type="journal article" date="2013" name="PLoS Genet.">
        <title>Comparative genome structure, secondary metabolite, and effector coding capacity across Cochliobolus pathogens.</title>
        <authorList>
            <person name="Condon B.J."/>
            <person name="Leng Y."/>
            <person name="Wu D."/>
            <person name="Bushley K.E."/>
            <person name="Ohm R.A."/>
            <person name="Otillar R."/>
            <person name="Martin J."/>
            <person name="Schackwitz W."/>
            <person name="Grimwood J."/>
            <person name="MohdZainudin N."/>
            <person name="Xue C."/>
            <person name="Wang R."/>
            <person name="Manning V.A."/>
            <person name="Dhillon B."/>
            <person name="Tu Z.J."/>
            <person name="Steffenson B.J."/>
            <person name="Salamov A."/>
            <person name="Sun H."/>
            <person name="Lowry S."/>
            <person name="LaButti K."/>
            <person name="Han J."/>
            <person name="Copeland A."/>
            <person name="Lindquist E."/>
            <person name="Barry K."/>
            <person name="Schmutz J."/>
            <person name="Baker S.E."/>
            <person name="Ciuffetti L.M."/>
            <person name="Grigoriev I.V."/>
            <person name="Zhong S."/>
            <person name="Turgeon B.G."/>
        </authorList>
    </citation>
    <scope>NUCLEOTIDE SEQUENCE [LARGE SCALE GENOMIC DNA]</scope>
    <source>
        <strain evidence="2 3">FI3</strain>
    </source>
</reference>
<feature type="chain" id="PRO_5004894247" description="Secreted protein" evidence="1">
    <location>
        <begin position="17"/>
        <end position="66"/>
    </location>
</feature>
<feature type="signal peptide" evidence="1">
    <location>
        <begin position="1"/>
        <end position="16"/>
    </location>
</feature>
<proteinExistence type="predicted"/>
<dbReference type="Proteomes" id="UP000054337">
    <property type="component" value="Unassembled WGS sequence"/>
</dbReference>
<dbReference type="AlphaFoldDB" id="W7ELM9"/>
<evidence type="ECO:0008006" key="4">
    <source>
        <dbReference type="Google" id="ProtNLM"/>
    </source>
</evidence>
<evidence type="ECO:0000256" key="1">
    <source>
        <dbReference type="SAM" id="SignalP"/>
    </source>
</evidence>
<sequence length="66" mass="7992">MKLWLTWHTLLRIARSKTTMDWTPPCCLSMRHGYRTGTGLPVWRLPYYAKRIQSRFEVRSHPRFLS</sequence>
<gene>
    <name evidence="2" type="ORF">COCVIDRAFT_100125</name>
</gene>
<accession>W7ELM9</accession>
<evidence type="ECO:0000313" key="3">
    <source>
        <dbReference type="Proteomes" id="UP000054337"/>
    </source>
</evidence>
<evidence type="ECO:0000313" key="2">
    <source>
        <dbReference type="EMBL" id="EUN26820.1"/>
    </source>
</evidence>
<dbReference type="HOGENOM" id="CLU_2830828_0_0_1"/>
<dbReference type="EMBL" id="KI968736">
    <property type="protein sequence ID" value="EUN26820.1"/>
    <property type="molecule type" value="Genomic_DNA"/>
</dbReference>
<organism evidence="2 3">
    <name type="scientific">Bipolaris victoriae (strain FI3)</name>
    <name type="common">Victoria blight of oats agent</name>
    <name type="synonym">Cochliobolus victoriae</name>
    <dbReference type="NCBI Taxonomy" id="930091"/>
    <lineage>
        <taxon>Eukaryota</taxon>
        <taxon>Fungi</taxon>
        <taxon>Dikarya</taxon>
        <taxon>Ascomycota</taxon>
        <taxon>Pezizomycotina</taxon>
        <taxon>Dothideomycetes</taxon>
        <taxon>Pleosporomycetidae</taxon>
        <taxon>Pleosporales</taxon>
        <taxon>Pleosporineae</taxon>
        <taxon>Pleosporaceae</taxon>
        <taxon>Bipolaris</taxon>
    </lineage>
</organism>
<name>W7ELM9_BIPV3</name>
<keyword evidence="3" id="KW-1185">Reference proteome</keyword>
<dbReference type="GeneID" id="26247989"/>
<keyword evidence="1" id="KW-0732">Signal</keyword>
<protein>
    <recommendedName>
        <fullName evidence="4">Secreted protein</fullName>
    </recommendedName>
</protein>
<dbReference type="RefSeq" id="XP_014556396.1">
    <property type="nucleotide sequence ID" value="XM_014700910.1"/>
</dbReference>